<evidence type="ECO:0000313" key="1">
    <source>
        <dbReference type="EMBL" id="CUH42222.1"/>
    </source>
</evidence>
<reference evidence="2" key="1">
    <citation type="submission" date="2015-09" db="EMBL/GenBank/DDBJ databases">
        <authorList>
            <person name="Rodrigo-Torres L."/>
            <person name="Arahal D.R."/>
        </authorList>
    </citation>
    <scope>NUCLEOTIDE SEQUENCE [LARGE SCALE GENOMIC DNA]</scope>
    <source>
        <strain evidence="2">CECT 4293</strain>
    </source>
</reference>
<dbReference type="EMBL" id="CYPS01000014">
    <property type="protein sequence ID" value="CUH42222.1"/>
    <property type="molecule type" value="Genomic_DNA"/>
</dbReference>
<accession>A0A0P1E2B1</accession>
<sequence length="299" mass="34529">MINLCNPETYFVPYLFQKHGGDPGKFDADIDQLFNDFDSMPFQLYSRAMGKPVMTRADFEQLRCAQTWSDAFEIIFRFYSDDGTDAQGLWGDKTPPYVLEMDLLKKIFPTARFLHIIRDPRDVAVSAHRAWGHNVLRVAKKWARDMHAAHQSAPNLGTDYLSVYYESLLEDPETELRRISEFLEQPFDNIMMTLNVPSENLGSAKGKRQIDQCNFGKYRQALTPQRQKRIEEIVFDVIEDTPYEMEYANRHKPLSKPALVGLTVADGLKSMAHVVRRRGLVNGVRVTIGRRIQKKRNSH</sequence>
<dbReference type="InterPro" id="IPR027417">
    <property type="entry name" value="P-loop_NTPase"/>
</dbReference>
<gene>
    <name evidence="1" type="ORF">RUM4293_01108</name>
</gene>
<dbReference type="SUPFAM" id="SSF52540">
    <property type="entry name" value="P-loop containing nucleoside triphosphate hydrolases"/>
    <property type="match status" value="1"/>
</dbReference>
<evidence type="ECO:0000313" key="2">
    <source>
        <dbReference type="Proteomes" id="UP000050786"/>
    </source>
</evidence>
<dbReference type="Pfam" id="PF13469">
    <property type="entry name" value="Sulfotransfer_3"/>
    <property type="match status" value="1"/>
</dbReference>
<protein>
    <submittedName>
        <fullName evidence="1">Sulfotransferase domain protein</fullName>
    </submittedName>
</protein>
<name>A0A0P1E2B1_9RHOB</name>
<proteinExistence type="predicted"/>
<keyword evidence="1" id="KW-0808">Transferase</keyword>
<dbReference type="AlphaFoldDB" id="A0A0P1E2B1"/>
<dbReference type="Proteomes" id="UP000050786">
    <property type="component" value="Unassembled WGS sequence"/>
</dbReference>
<organism evidence="1 2">
    <name type="scientific">Ruegeria atlantica</name>
    <dbReference type="NCBI Taxonomy" id="81569"/>
    <lineage>
        <taxon>Bacteria</taxon>
        <taxon>Pseudomonadati</taxon>
        <taxon>Pseudomonadota</taxon>
        <taxon>Alphaproteobacteria</taxon>
        <taxon>Rhodobacterales</taxon>
        <taxon>Roseobacteraceae</taxon>
        <taxon>Ruegeria</taxon>
    </lineage>
</organism>
<dbReference type="GO" id="GO:0016740">
    <property type="term" value="F:transferase activity"/>
    <property type="evidence" value="ECO:0007669"/>
    <property type="project" value="UniProtKB-KW"/>
</dbReference>
<dbReference type="Gene3D" id="3.40.50.300">
    <property type="entry name" value="P-loop containing nucleotide triphosphate hydrolases"/>
    <property type="match status" value="1"/>
</dbReference>
<keyword evidence="2" id="KW-1185">Reference proteome</keyword>